<organism evidence="2">
    <name type="scientific">Manihot esculenta</name>
    <name type="common">Cassava</name>
    <name type="synonym">Jatropha manihot</name>
    <dbReference type="NCBI Taxonomy" id="3983"/>
    <lineage>
        <taxon>Eukaryota</taxon>
        <taxon>Viridiplantae</taxon>
        <taxon>Streptophyta</taxon>
        <taxon>Embryophyta</taxon>
        <taxon>Tracheophyta</taxon>
        <taxon>Spermatophyta</taxon>
        <taxon>Magnoliopsida</taxon>
        <taxon>eudicotyledons</taxon>
        <taxon>Gunneridae</taxon>
        <taxon>Pentapetalae</taxon>
        <taxon>rosids</taxon>
        <taxon>fabids</taxon>
        <taxon>Malpighiales</taxon>
        <taxon>Euphorbiaceae</taxon>
        <taxon>Crotonoideae</taxon>
        <taxon>Manihoteae</taxon>
        <taxon>Manihot</taxon>
    </lineage>
</organism>
<protein>
    <submittedName>
        <fullName evidence="2">Uncharacterized protein</fullName>
    </submittedName>
</protein>
<evidence type="ECO:0000313" key="2">
    <source>
        <dbReference type="EMBL" id="OAY37028.1"/>
    </source>
</evidence>
<accession>A0A2C9UZ38</accession>
<keyword evidence="1" id="KW-0812">Transmembrane</keyword>
<dbReference type="AlphaFoldDB" id="A0A2C9UZ38"/>
<proteinExistence type="predicted"/>
<keyword evidence="1" id="KW-0472">Membrane</keyword>
<reference evidence="2" key="1">
    <citation type="submission" date="2016-02" db="EMBL/GenBank/DDBJ databases">
        <title>WGS assembly of Manihot esculenta.</title>
        <authorList>
            <person name="Bredeson J.V."/>
            <person name="Prochnik S.E."/>
            <person name="Lyons J.B."/>
            <person name="Schmutz J."/>
            <person name="Grimwood J."/>
            <person name="Vrebalov J."/>
            <person name="Bart R.S."/>
            <person name="Amuge T."/>
            <person name="Ferguson M.E."/>
            <person name="Green R."/>
            <person name="Putnam N."/>
            <person name="Stites J."/>
            <person name="Rounsley S."/>
            <person name="Rokhsar D.S."/>
        </authorList>
    </citation>
    <scope>NUCLEOTIDE SEQUENCE [LARGE SCALE GENOMIC DNA]</scope>
    <source>
        <tissue evidence="2">Leaf</tissue>
    </source>
</reference>
<dbReference type="EMBL" id="CM004397">
    <property type="protein sequence ID" value="OAY37028.1"/>
    <property type="molecule type" value="Genomic_DNA"/>
</dbReference>
<keyword evidence="1" id="KW-1133">Transmembrane helix</keyword>
<sequence>MIPPQPHLHFLPLILPNKQTVSLIQYSSFLHILLILLLFLPYMITDMFLPA</sequence>
<name>A0A2C9UZ38_MANES</name>
<evidence type="ECO:0000256" key="1">
    <source>
        <dbReference type="SAM" id="Phobius"/>
    </source>
</evidence>
<feature type="transmembrane region" description="Helical" evidence="1">
    <location>
        <begin position="23"/>
        <end position="44"/>
    </location>
</feature>
<gene>
    <name evidence="2" type="ORF">MANES_11G069300</name>
</gene>